<dbReference type="Proteomes" id="UP000591131">
    <property type="component" value="Unassembled WGS sequence"/>
</dbReference>
<comment type="caution">
    <text evidence="1">The sequence shown here is derived from an EMBL/GenBank/DDBJ whole genome shotgun (WGS) entry which is preliminary data.</text>
</comment>
<dbReference type="AlphaFoldDB" id="A0A7J6L4H5"/>
<accession>A0A7J6L4H5</accession>
<evidence type="ECO:0000313" key="1">
    <source>
        <dbReference type="EMBL" id="KAF4654009.1"/>
    </source>
</evidence>
<proteinExistence type="predicted"/>
<name>A0A7J6L4H5_PERCH</name>
<gene>
    <name evidence="1" type="ORF">FOL47_010182</name>
</gene>
<reference evidence="1 2" key="1">
    <citation type="submission" date="2020-04" db="EMBL/GenBank/DDBJ databases">
        <title>Perkinsus chesapeaki whole genome sequence.</title>
        <authorList>
            <person name="Bogema D.R."/>
        </authorList>
    </citation>
    <scope>NUCLEOTIDE SEQUENCE [LARGE SCALE GENOMIC DNA]</scope>
    <source>
        <strain evidence="1">ATCC PRA-425</strain>
    </source>
</reference>
<sequence>MLRLISCHLSSFSKALNTLRSKPHELLQYIATQRPRGALDEDDAHALARSGSILIQAGAHKWGDSRMVAEFREALRSAVLTNDCNLAARIALTLALGGWRDADTLKKVHAVLMARTNSKSLCTVAFAYGTLDWAEGFQWVIETIRSGPSNTFDSEMVSRLASTLVNFGSLRQKNLVQAWLTNWTLANMDKLNPEQMVSILHCIGGPLPGSQELSVIAGSLDGRLSVSSLIKLLYVYRDDSEVLEIVAQQLHTAKTLQSQLMTAALLALSSSTLPSQAKVLRGRLLAQIAKNGADLKVCVAALWCIGQSELLGVAWTSAFCRQVLEGVRLLSANELVRVVHAIALFSEKSGSFMI</sequence>
<dbReference type="EMBL" id="JAAPAO010000769">
    <property type="protein sequence ID" value="KAF4654009.1"/>
    <property type="molecule type" value="Genomic_DNA"/>
</dbReference>
<organism evidence="1 2">
    <name type="scientific">Perkinsus chesapeaki</name>
    <name type="common">Clam parasite</name>
    <name type="synonym">Perkinsus andrewsi</name>
    <dbReference type="NCBI Taxonomy" id="330153"/>
    <lineage>
        <taxon>Eukaryota</taxon>
        <taxon>Sar</taxon>
        <taxon>Alveolata</taxon>
        <taxon>Perkinsozoa</taxon>
        <taxon>Perkinsea</taxon>
        <taxon>Perkinsida</taxon>
        <taxon>Perkinsidae</taxon>
        <taxon>Perkinsus</taxon>
    </lineage>
</organism>
<evidence type="ECO:0000313" key="2">
    <source>
        <dbReference type="Proteomes" id="UP000591131"/>
    </source>
</evidence>
<keyword evidence="2" id="KW-1185">Reference proteome</keyword>
<protein>
    <submittedName>
        <fullName evidence="1">Uncharacterized protein</fullName>
    </submittedName>
</protein>